<evidence type="ECO:0000256" key="2">
    <source>
        <dbReference type="ARBA" id="ARBA00022771"/>
    </source>
</evidence>
<evidence type="ECO:0000256" key="4">
    <source>
        <dbReference type="PROSITE-ProRule" id="PRU00134"/>
    </source>
</evidence>
<dbReference type="Pfam" id="PF01753">
    <property type="entry name" value="zf-MYND"/>
    <property type="match status" value="1"/>
</dbReference>
<dbReference type="PROSITE" id="PS50865">
    <property type="entry name" value="ZF_MYND_2"/>
    <property type="match status" value="1"/>
</dbReference>
<dbReference type="InterPro" id="IPR002893">
    <property type="entry name" value="Znf_MYND"/>
</dbReference>
<feature type="domain" description="MYND-type" evidence="5">
    <location>
        <begin position="11"/>
        <end position="53"/>
    </location>
</feature>
<dbReference type="PROSITE" id="PS01360">
    <property type="entry name" value="ZF_MYND_1"/>
    <property type="match status" value="1"/>
</dbReference>
<reference evidence="6 7" key="1">
    <citation type="submission" date="2021-11" db="EMBL/GenBank/DDBJ databases">
        <title>Black yeast isolated from Biological Soil Crust.</title>
        <authorList>
            <person name="Kurbessoian T."/>
        </authorList>
    </citation>
    <scope>NUCLEOTIDE SEQUENCE [LARGE SCALE GENOMIC DNA]</scope>
    <source>
        <strain evidence="6 7">CCFEE 5522</strain>
    </source>
</reference>
<keyword evidence="3" id="KW-0862">Zinc</keyword>
<dbReference type="AlphaFoldDB" id="A0AAV9JI73"/>
<dbReference type="EMBL" id="JAVFHQ010000024">
    <property type="protein sequence ID" value="KAK4544584.1"/>
    <property type="molecule type" value="Genomic_DNA"/>
</dbReference>
<comment type="caution">
    <text evidence="6">The sequence shown here is derived from an EMBL/GenBank/DDBJ whole genome shotgun (WGS) entry which is preliminary data.</text>
</comment>
<evidence type="ECO:0000259" key="5">
    <source>
        <dbReference type="PROSITE" id="PS50865"/>
    </source>
</evidence>
<sequence length="291" mass="31478">MSSAALPNLSCARCHTPAAHLDEGLKQCTGCRSIQYCSRDCQRNDWPRHKDQCRQAQTGDIAQPSTRTRTTTRLNWESFTQSRRSGGDKNRNPTPAGTIYYLQTSTPHLYDISVSGPYHSIDAVVAQAMINFGAQCRPGQTTVQDLVREGVFAGAEHVTSPINHDPNRTKTIRVLTEHNPSMAARLPGPAWCVIVAQVAMDQIDHAAGSSGDHVPVKDVRVHGTFGDEASANEAAQRVAQEFASRVRGGRVVDQRPAATGAFVGGVFGQASDGSQTMTMLHVRYDAGTVSH</sequence>
<evidence type="ECO:0000313" key="7">
    <source>
        <dbReference type="Proteomes" id="UP001324427"/>
    </source>
</evidence>
<dbReference type="Gene3D" id="6.10.140.2220">
    <property type="match status" value="1"/>
</dbReference>
<gene>
    <name evidence="6" type="ORF">LTR36_004156</name>
</gene>
<protein>
    <recommendedName>
        <fullName evidence="5">MYND-type domain-containing protein</fullName>
    </recommendedName>
</protein>
<accession>A0AAV9JI73</accession>
<dbReference type="SUPFAM" id="SSF144232">
    <property type="entry name" value="HIT/MYND zinc finger-like"/>
    <property type="match status" value="1"/>
</dbReference>
<dbReference type="GO" id="GO:0008270">
    <property type="term" value="F:zinc ion binding"/>
    <property type="evidence" value="ECO:0007669"/>
    <property type="project" value="UniProtKB-KW"/>
</dbReference>
<keyword evidence="7" id="KW-1185">Reference proteome</keyword>
<keyword evidence="1" id="KW-0479">Metal-binding</keyword>
<name>A0AAV9JI73_9PEZI</name>
<keyword evidence="2 4" id="KW-0863">Zinc-finger</keyword>
<evidence type="ECO:0000256" key="1">
    <source>
        <dbReference type="ARBA" id="ARBA00022723"/>
    </source>
</evidence>
<dbReference type="Proteomes" id="UP001324427">
    <property type="component" value="Unassembled WGS sequence"/>
</dbReference>
<evidence type="ECO:0000256" key="3">
    <source>
        <dbReference type="ARBA" id="ARBA00022833"/>
    </source>
</evidence>
<evidence type="ECO:0000313" key="6">
    <source>
        <dbReference type="EMBL" id="KAK4544584.1"/>
    </source>
</evidence>
<organism evidence="6 7">
    <name type="scientific">Oleoguttula mirabilis</name>
    <dbReference type="NCBI Taxonomy" id="1507867"/>
    <lineage>
        <taxon>Eukaryota</taxon>
        <taxon>Fungi</taxon>
        <taxon>Dikarya</taxon>
        <taxon>Ascomycota</taxon>
        <taxon>Pezizomycotina</taxon>
        <taxon>Dothideomycetes</taxon>
        <taxon>Dothideomycetidae</taxon>
        <taxon>Mycosphaerellales</taxon>
        <taxon>Teratosphaeriaceae</taxon>
        <taxon>Oleoguttula</taxon>
    </lineage>
</organism>
<proteinExistence type="predicted"/>